<gene>
    <name evidence="1" type="ORF">SAMN06265349_101705</name>
</gene>
<organism evidence="1 2">
    <name type="scientific">Flavobacterium resistens</name>
    <dbReference type="NCBI Taxonomy" id="443612"/>
    <lineage>
        <taxon>Bacteria</taxon>
        <taxon>Pseudomonadati</taxon>
        <taxon>Bacteroidota</taxon>
        <taxon>Flavobacteriia</taxon>
        <taxon>Flavobacteriales</taxon>
        <taxon>Flavobacteriaceae</taxon>
        <taxon>Flavobacterium</taxon>
    </lineage>
</organism>
<evidence type="ECO:0000313" key="2">
    <source>
        <dbReference type="Proteomes" id="UP000317289"/>
    </source>
</evidence>
<proteinExistence type="predicted"/>
<dbReference type="Proteomes" id="UP000317289">
    <property type="component" value="Unassembled WGS sequence"/>
</dbReference>
<sequence length="47" mass="5365">MNSFKVEKCPHNNRVLRVIESVATSEKTVLICKDCEKQLSEPKTDCI</sequence>
<dbReference type="AlphaFoldDB" id="A0A521B5J9"/>
<accession>A0A521B5J9</accession>
<reference evidence="1 2" key="1">
    <citation type="submission" date="2017-05" db="EMBL/GenBank/DDBJ databases">
        <authorList>
            <person name="Varghese N."/>
            <person name="Submissions S."/>
        </authorList>
    </citation>
    <scope>NUCLEOTIDE SEQUENCE [LARGE SCALE GENOMIC DNA]</scope>
    <source>
        <strain evidence="1 2">DSM 19382</strain>
    </source>
</reference>
<dbReference type="EMBL" id="FXTA01000001">
    <property type="protein sequence ID" value="SMO42377.1"/>
    <property type="molecule type" value="Genomic_DNA"/>
</dbReference>
<evidence type="ECO:0000313" key="1">
    <source>
        <dbReference type="EMBL" id="SMO42377.1"/>
    </source>
</evidence>
<protein>
    <submittedName>
        <fullName evidence="1">Uncharacterized protein</fullName>
    </submittedName>
</protein>
<name>A0A521B5J9_9FLAO</name>